<name>A0A0V1FUA6_TRIPS</name>
<dbReference type="EMBL" id="JYDT01000031">
    <property type="protein sequence ID" value="KRY89423.1"/>
    <property type="molecule type" value="Genomic_DNA"/>
</dbReference>
<comment type="caution">
    <text evidence="2">The sequence shown here is derived from an EMBL/GenBank/DDBJ whole genome shotgun (WGS) entry which is preliminary data.</text>
</comment>
<evidence type="ECO:0000313" key="3">
    <source>
        <dbReference type="Proteomes" id="UP000054995"/>
    </source>
</evidence>
<sequence>MIASGWMDGSQCLQVGTSKKLTRSLPSCPDLLMTNDHARASAGSSRDSVPPSLPDATSMTTGQSINNNNSNNASDQSSTSASAA</sequence>
<evidence type="ECO:0000313" key="2">
    <source>
        <dbReference type="EMBL" id="KRY89423.1"/>
    </source>
</evidence>
<keyword evidence="3" id="KW-1185">Reference proteome</keyword>
<dbReference type="AlphaFoldDB" id="A0A0V1FUA6"/>
<feature type="region of interest" description="Disordered" evidence="1">
    <location>
        <begin position="16"/>
        <end position="84"/>
    </location>
</feature>
<proteinExistence type="predicted"/>
<protein>
    <submittedName>
        <fullName evidence="2">Uncharacterized protein</fullName>
    </submittedName>
</protein>
<organism evidence="2 3">
    <name type="scientific">Trichinella pseudospiralis</name>
    <name type="common">Parasitic roundworm</name>
    <dbReference type="NCBI Taxonomy" id="6337"/>
    <lineage>
        <taxon>Eukaryota</taxon>
        <taxon>Metazoa</taxon>
        <taxon>Ecdysozoa</taxon>
        <taxon>Nematoda</taxon>
        <taxon>Enoplea</taxon>
        <taxon>Dorylaimia</taxon>
        <taxon>Trichinellida</taxon>
        <taxon>Trichinellidae</taxon>
        <taxon>Trichinella</taxon>
    </lineage>
</organism>
<evidence type="ECO:0000256" key="1">
    <source>
        <dbReference type="SAM" id="MobiDB-lite"/>
    </source>
</evidence>
<reference evidence="2 3" key="1">
    <citation type="submission" date="2015-01" db="EMBL/GenBank/DDBJ databases">
        <title>Evolution of Trichinella species and genotypes.</title>
        <authorList>
            <person name="Korhonen P.K."/>
            <person name="Edoardo P."/>
            <person name="Giuseppe L.R."/>
            <person name="Gasser R.B."/>
        </authorList>
    </citation>
    <scope>NUCLEOTIDE SEQUENCE [LARGE SCALE GENOMIC DNA]</scope>
    <source>
        <strain evidence="2">ISS470</strain>
    </source>
</reference>
<gene>
    <name evidence="2" type="ORF">T4D_9627</name>
</gene>
<feature type="compositionally biased region" description="Polar residues" evidence="1">
    <location>
        <begin position="55"/>
        <end position="65"/>
    </location>
</feature>
<dbReference type="Proteomes" id="UP000054995">
    <property type="component" value="Unassembled WGS sequence"/>
</dbReference>
<accession>A0A0V1FUA6</accession>
<feature type="compositionally biased region" description="Low complexity" evidence="1">
    <location>
        <begin position="66"/>
        <end position="84"/>
    </location>
</feature>